<protein>
    <submittedName>
        <fullName evidence="1">Uncharacterized protein</fullName>
    </submittedName>
</protein>
<name>A0A164QDQ7_BACCE</name>
<proteinExistence type="predicted"/>
<organism evidence="1 2">
    <name type="scientific">Bacillus cereus</name>
    <dbReference type="NCBI Taxonomy" id="1396"/>
    <lineage>
        <taxon>Bacteria</taxon>
        <taxon>Bacillati</taxon>
        <taxon>Bacillota</taxon>
        <taxon>Bacilli</taxon>
        <taxon>Bacillales</taxon>
        <taxon>Bacillaceae</taxon>
        <taxon>Bacillus</taxon>
        <taxon>Bacillus cereus group</taxon>
    </lineage>
</organism>
<dbReference type="PATRIC" id="fig|1396.535.peg.968"/>
<comment type="caution">
    <text evidence="1">The sequence shown here is derived from an EMBL/GenBank/DDBJ whole genome shotgun (WGS) entry which is preliminary data.</text>
</comment>
<reference evidence="1 2" key="1">
    <citation type="submission" date="2015-09" db="EMBL/GenBank/DDBJ databases">
        <title>Bacillus cereus food isolates.</title>
        <authorList>
            <person name="Boekhorst J."/>
        </authorList>
    </citation>
    <scope>NUCLEOTIDE SEQUENCE [LARGE SCALE GENOMIC DNA]</scope>
    <source>
        <strain evidence="1 2">B4088</strain>
    </source>
</reference>
<sequence length="131" mass="15225">MKNDNLDVLDSINDMIKDLPSDVQSAMFLSSYINMYETKAIENRDEALTKIQAELKKIIDELSFDKLLSIYPTLLLLSISENRSKELNKLLKASYKQGYDDSLHENDSFEKGFQKGKELRIKELKDMRKKV</sequence>
<dbReference type="RefSeq" id="WP_063260069.1">
    <property type="nucleotide sequence ID" value="NZ_LJKE01000020.1"/>
</dbReference>
<dbReference type="EMBL" id="LJKE01000020">
    <property type="protein sequence ID" value="KZD71169.1"/>
    <property type="molecule type" value="Genomic_DNA"/>
</dbReference>
<evidence type="ECO:0000313" key="2">
    <source>
        <dbReference type="Proteomes" id="UP000076482"/>
    </source>
</evidence>
<dbReference type="Proteomes" id="UP000076482">
    <property type="component" value="Unassembled WGS sequence"/>
</dbReference>
<dbReference type="AlphaFoldDB" id="A0A164QDQ7"/>
<accession>A0A164QDQ7</accession>
<evidence type="ECO:0000313" key="1">
    <source>
        <dbReference type="EMBL" id="KZD71169.1"/>
    </source>
</evidence>
<gene>
    <name evidence="1" type="ORF">B4088_0899</name>
</gene>